<comment type="cofactor">
    <cofactor evidence="1">
        <name>Zn(2+)</name>
        <dbReference type="ChEBI" id="CHEBI:29105"/>
    </cofactor>
</comment>
<evidence type="ECO:0000256" key="15">
    <source>
        <dbReference type="SAM" id="MobiDB-lite"/>
    </source>
</evidence>
<evidence type="ECO:0000256" key="3">
    <source>
        <dbReference type="ARBA" id="ARBA00004173"/>
    </source>
</evidence>
<dbReference type="InterPro" id="IPR007654">
    <property type="entry name" value="NAD-dep_histone_deAcase_SIR2_N"/>
</dbReference>
<feature type="binding site" evidence="14">
    <location>
        <position position="300"/>
    </location>
    <ligand>
        <name>Zn(2+)</name>
        <dbReference type="ChEBI" id="CHEBI:29105"/>
    </ligand>
</feature>
<dbReference type="Gene3D" id="3.30.1600.10">
    <property type="entry name" value="SIR2/SIRT2 'Small Domain"/>
    <property type="match status" value="1"/>
</dbReference>
<evidence type="ECO:0000313" key="17">
    <source>
        <dbReference type="EMBL" id="KIY52980.1"/>
    </source>
</evidence>
<feature type="compositionally biased region" description="Acidic residues" evidence="15">
    <location>
        <begin position="345"/>
        <end position="355"/>
    </location>
</feature>
<evidence type="ECO:0000313" key="18">
    <source>
        <dbReference type="Proteomes" id="UP000054144"/>
    </source>
</evidence>
<feature type="region of interest" description="Disordered" evidence="15">
    <location>
        <begin position="326"/>
        <end position="362"/>
    </location>
</feature>
<evidence type="ECO:0000256" key="13">
    <source>
        <dbReference type="ARBA" id="ARBA00023242"/>
    </source>
</evidence>
<evidence type="ECO:0000256" key="1">
    <source>
        <dbReference type="ARBA" id="ARBA00001947"/>
    </source>
</evidence>
<dbReference type="PANTHER" id="PTHR11085">
    <property type="entry name" value="NAD-DEPENDENT PROTEIN DEACYLASE SIRTUIN-5, MITOCHONDRIAL-RELATED"/>
    <property type="match status" value="1"/>
</dbReference>
<dbReference type="GO" id="GO:0046970">
    <property type="term" value="F:histone H4K16 deacetylase activity, NAD-dependent"/>
    <property type="evidence" value="ECO:0007669"/>
    <property type="project" value="TreeGrafter"/>
</dbReference>
<protein>
    <submittedName>
        <fullName evidence="17">SIR2-domain-containing protein</fullName>
    </submittedName>
</protein>
<evidence type="ECO:0000256" key="6">
    <source>
        <dbReference type="ARBA" id="ARBA00022679"/>
    </source>
</evidence>
<dbReference type="GO" id="GO:0070403">
    <property type="term" value="F:NAD+ binding"/>
    <property type="evidence" value="ECO:0007669"/>
    <property type="project" value="InterPro"/>
</dbReference>
<dbReference type="SUPFAM" id="SSF52467">
    <property type="entry name" value="DHS-like NAD/FAD-binding domain"/>
    <property type="match status" value="1"/>
</dbReference>
<evidence type="ECO:0000259" key="16">
    <source>
        <dbReference type="PROSITE" id="PS50305"/>
    </source>
</evidence>
<feature type="binding site" evidence="14">
    <location>
        <position position="321"/>
    </location>
    <ligand>
        <name>Zn(2+)</name>
        <dbReference type="ChEBI" id="CHEBI:29105"/>
    </ligand>
</feature>
<keyword evidence="11" id="KW-0496">Mitochondrion</keyword>
<comment type="subcellular location">
    <subcellularLocation>
        <location evidence="3">Mitochondrion</location>
    </subcellularLocation>
    <subcellularLocation>
        <location evidence="2">Nucleus</location>
    </subcellularLocation>
</comment>
<reference evidence="17 18" key="1">
    <citation type="journal article" date="2015" name="Fungal Genet. Biol.">
        <title>Evolution of novel wood decay mechanisms in Agaricales revealed by the genome sequences of Fistulina hepatica and Cylindrobasidium torrendii.</title>
        <authorList>
            <person name="Floudas D."/>
            <person name="Held B.W."/>
            <person name="Riley R."/>
            <person name="Nagy L.G."/>
            <person name="Koehler G."/>
            <person name="Ransdell A.S."/>
            <person name="Younus H."/>
            <person name="Chow J."/>
            <person name="Chiniquy J."/>
            <person name="Lipzen A."/>
            <person name="Tritt A."/>
            <person name="Sun H."/>
            <person name="Haridas S."/>
            <person name="LaButti K."/>
            <person name="Ohm R.A."/>
            <person name="Kues U."/>
            <person name="Blanchette R.A."/>
            <person name="Grigoriev I.V."/>
            <person name="Minto R.E."/>
            <person name="Hibbett D.S."/>
        </authorList>
    </citation>
    <scope>NUCLEOTIDE SEQUENCE [LARGE SCALE GENOMIC DNA]</scope>
    <source>
        <strain evidence="17 18">ATCC 64428</strain>
    </source>
</reference>
<dbReference type="InterPro" id="IPR050134">
    <property type="entry name" value="NAD-dep_sirtuin_deacylases"/>
</dbReference>
<organism evidence="17 18">
    <name type="scientific">Fistulina hepatica ATCC 64428</name>
    <dbReference type="NCBI Taxonomy" id="1128425"/>
    <lineage>
        <taxon>Eukaryota</taxon>
        <taxon>Fungi</taxon>
        <taxon>Dikarya</taxon>
        <taxon>Basidiomycota</taxon>
        <taxon>Agaricomycotina</taxon>
        <taxon>Agaricomycetes</taxon>
        <taxon>Agaricomycetidae</taxon>
        <taxon>Agaricales</taxon>
        <taxon>Fistulinaceae</taxon>
        <taxon>Fistulina</taxon>
    </lineage>
</organism>
<evidence type="ECO:0000256" key="5">
    <source>
        <dbReference type="ARBA" id="ARBA00022491"/>
    </source>
</evidence>
<keyword evidence="18" id="KW-1185">Reference proteome</keyword>
<feature type="binding site" evidence="14">
    <location>
        <position position="324"/>
    </location>
    <ligand>
        <name>Zn(2+)</name>
        <dbReference type="ChEBI" id="CHEBI:29105"/>
    </ligand>
</feature>
<evidence type="ECO:0000256" key="12">
    <source>
        <dbReference type="ARBA" id="ARBA00023163"/>
    </source>
</evidence>
<dbReference type="OrthoDB" id="420264at2759"/>
<evidence type="ECO:0000256" key="4">
    <source>
        <dbReference type="ARBA" id="ARBA00006924"/>
    </source>
</evidence>
<dbReference type="Pfam" id="PF04574">
    <property type="entry name" value="DUF592"/>
    <property type="match status" value="1"/>
</dbReference>
<keyword evidence="8 14" id="KW-0862">Zinc</keyword>
<dbReference type="GO" id="GO:0046872">
    <property type="term" value="F:metal ion binding"/>
    <property type="evidence" value="ECO:0007669"/>
    <property type="project" value="UniProtKB-KW"/>
</dbReference>
<feature type="active site" description="Proton acceptor" evidence="14">
    <location>
        <position position="289"/>
    </location>
</feature>
<evidence type="ECO:0000256" key="10">
    <source>
        <dbReference type="ARBA" id="ARBA00023027"/>
    </source>
</evidence>
<dbReference type="InterPro" id="IPR003000">
    <property type="entry name" value="Sirtuin"/>
</dbReference>
<proteinExistence type="inferred from homology"/>
<evidence type="ECO:0000256" key="9">
    <source>
        <dbReference type="ARBA" id="ARBA00023015"/>
    </source>
</evidence>
<gene>
    <name evidence="17" type="ORF">FISHEDRAFT_69437</name>
</gene>
<sequence length="528" mass="59582">MQSCLPPVHADLLALQLRAFITAADLVDGVDSDVYEDLITMLTATTRVFDGDHVSDDEDDKDEAYLPDDDLGLAPLYAVSTEVGIGWTTQEVRHMLHHLKERGIKSWLNEYVVNRGIPIPRLLAAFGIDLCPELQNKNTPTLLYFLEVALTRELHLREKLPNYNTIEDALQLIRQSRRIILLTGAGISVSCGIPDFRSRDGLYASLKDRGEYELDDPQQMFDIQYFKQNPAVKYPISFASQIYPSNFVPSPCHRFIKLLEDKDKLLRNYTQNIDTLETLAGVTRVIQCHGSFATASCIQCRRRVQGSEIEREIMIRKVPLCKSCNPPLPSPPAKKRGRKKSQGEWDTDDEDESDGPDYPPGIMKPDITFFGEKLSDDFDHALDGDRDQVDLLIVIGTSLKVAPVADLITHLPHSVPQILINRTPIRHINPDIVLLGNADTVIEYLCERLDWQLPPAIKRHANSWTENRSTHIWLFEGAEGGKWLDEQIELSKENNVTGTQLPLTGSSHVDLSSAAEEMIPDFKKQRVQ</sequence>
<keyword evidence="10" id="KW-0520">NAD</keyword>
<dbReference type="InterPro" id="IPR026590">
    <property type="entry name" value="Ssirtuin_cat_dom"/>
</dbReference>
<dbReference type="AlphaFoldDB" id="A0A0D7AM85"/>
<dbReference type="InterPro" id="IPR029035">
    <property type="entry name" value="DHS-like_NAD/FAD-binding_dom"/>
</dbReference>
<keyword evidence="7 14" id="KW-0479">Metal-binding</keyword>
<feature type="domain" description="Deacetylase sirtuin-type" evidence="16">
    <location>
        <begin position="159"/>
        <end position="452"/>
    </location>
</feature>
<dbReference type="GO" id="GO:0005739">
    <property type="term" value="C:mitochondrion"/>
    <property type="evidence" value="ECO:0007669"/>
    <property type="project" value="UniProtKB-SubCell"/>
</dbReference>
<evidence type="ECO:0000256" key="7">
    <source>
        <dbReference type="ARBA" id="ARBA00022723"/>
    </source>
</evidence>
<dbReference type="Gene3D" id="3.40.50.1220">
    <property type="entry name" value="TPP-binding domain"/>
    <property type="match status" value="1"/>
</dbReference>
<dbReference type="PROSITE" id="PS50305">
    <property type="entry name" value="SIRTUIN"/>
    <property type="match status" value="1"/>
</dbReference>
<comment type="similarity">
    <text evidence="4">Belongs to the sirtuin family. Class I subfamily.</text>
</comment>
<keyword evidence="9" id="KW-0805">Transcription regulation</keyword>
<evidence type="ECO:0000256" key="2">
    <source>
        <dbReference type="ARBA" id="ARBA00004123"/>
    </source>
</evidence>
<keyword evidence="5" id="KW-0678">Repressor</keyword>
<feature type="binding site" evidence="14">
    <location>
        <position position="297"/>
    </location>
    <ligand>
        <name>Zn(2+)</name>
        <dbReference type="ChEBI" id="CHEBI:29105"/>
    </ligand>
</feature>
<dbReference type="GO" id="GO:0005634">
    <property type="term" value="C:nucleus"/>
    <property type="evidence" value="ECO:0007669"/>
    <property type="project" value="UniProtKB-SubCell"/>
</dbReference>
<dbReference type="Proteomes" id="UP000054144">
    <property type="component" value="Unassembled WGS sequence"/>
</dbReference>
<keyword evidence="13" id="KW-0539">Nucleus</keyword>
<name>A0A0D7AM85_9AGAR</name>
<keyword evidence="12" id="KW-0804">Transcription</keyword>
<evidence type="ECO:0000256" key="11">
    <source>
        <dbReference type="ARBA" id="ARBA00023128"/>
    </source>
</evidence>
<dbReference type="Pfam" id="PF02146">
    <property type="entry name" value="SIR2"/>
    <property type="match status" value="1"/>
</dbReference>
<evidence type="ECO:0000256" key="14">
    <source>
        <dbReference type="PROSITE-ProRule" id="PRU00236"/>
    </source>
</evidence>
<accession>A0A0D7AM85</accession>
<dbReference type="PANTHER" id="PTHR11085:SF9">
    <property type="entry name" value="NAD-DEPENDENT PROTEIN DEACETYLASE SIRTUIN-1"/>
    <property type="match status" value="1"/>
</dbReference>
<keyword evidence="6" id="KW-0808">Transferase</keyword>
<dbReference type="EMBL" id="KN881629">
    <property type="protein sequence ID" value="KIY52980.1"/>
    <property type="molecule type" value="Genomic_DNA"/>
</dbReference>
<evidence type="ECO:0000256" key="8">
    <source>
        <dbReference type="ARBA" id="ARBA00022833"/>
    </source>
</evidence>
<dbReference type="InterPro" id="IPR026591">
    <property type="entry name" value="Sirtuin_cat_small_dom_sf"/>
</dbReference>